<reference evidence="17" key="2">
    <citation type="submission" date="2014-02" db="EMBL/GenBank/DDBJ databases">
        <title>Complete DNA sequence of /Kuraishia capsulata/ illustrates novel genomic features among budding yeasts (/Saccharomycotina/).</title>
        <authorList>
            <person name="Morales L."/>
            <person name="Noel B."/>
            <person name="Porcel B."/>
            <person name="Marcet-Houben M."/>
            <person name="Hullo M-F."/>
            <person name="Sacerdot C."/>
            <person name="Tekaia F."/>
            <person name="Leh-Louis V."/>
            <person name="Despons L."/>
            <person name="Khanna V."/>
            <person name="Aury J-M."/>
            <person name="Barbe V."/>
            <person name="Couloux A."/>
            <person name="Labadie K."/>
            <person name="Pelletier E."/>
            <person name="Souciet J-L."/>
            <person name="Boekhout T."/>
            <person name="Gabaldon T."/>
            <person name="Wincker P."/>
            <person name="Dujon B."/>
        </authorList>
    </citation>
    <scope>NUCLEOTIDE SEQUENCE</scope>
    <source>
        <strain evidence="17">CBS 1993</strain>
    </source>
</reference>
<evidence type="ECO:0000313" key="18">
    <source>
        <dbReference type="Proteomes" id="UP000019384"/>
    </source>
</evidence>
<dbReference type="Pfam" id="PF00179">
    <property type="entry name" value="UQ_con"/>
    <property type="match status" value="1"/>
</dbReference>
<dbReference type="CDD" id="cd23799">
    <property type="entry name" value="UBCc_UBE2J"/>
    <property type="match status" value="1"/>
</dbReference>
<evidence type="ECO:0000256" key="1">
    <source>
        <dbReference type="ARBA" id="ARBA00004586"/>
    </source>
</evidence>
<keyword evidence="6" id="KW-0833">Ubl conjugation pathway</keyword>
<accession>W6MUS7</accession>
<dbReference type="EMBL" id="HG793126">
    <property type="protein sequence ID" value="CDK25885.1"/>
    <property type="molecule type" value="Genomic_DNA"/>
</dbReference>
<evidence type="ECO:0000256" key="5">
    <source>
        <dbReference type="ARBA" id="ARBA00022741"/>
    </source>
</evidence>
<evidence type="ECO:0000256" key="4">
    <source>
        <dbReference type="ARBA" id="ARBA00022692"/>
    </source>
</evidence>
<dbReference type="GO" id="GO:0005789">
    <property type="term" value="C:endoplasmic reticulum membrane"/>
    <property type="evidence" value="ECO:0007669"/>
    <property type="project" value="UniProtKB-SubCell"/>
</dbReference>
<evidence type="ECO:0000313" key="17">
    <source>
        <dbReference type="EMBL" id="CDK25885.1"/>
    </source>
</evidence>
<keyword evidence="5" id="KW-0547">Nucleotide-binding</keyword>
<dbReference type="Gene3D" id="3.10.110.10">
    <property type="entry name" value="Ubiquitin Conjugating Enzyme"/>
    <property type="match status" value="1"/>
</dbReference>
<evidence type="ECO:0000256" key="2">
    <source>
        <dbReference type="ARBA" id="ARBA00012486"/>
    </source>
</evidence>
<keyword evidence="9 15" id="KW-1133">Transmembrane helix</keyword>
<dbReference type="GO" id="GO:0005524">
    <property type="term" value="F:ATP binding"/>
    <property type="evidence" value="ECO:0007669"/>
    <property type="project" value="UniProtKB-KW"/>
</dbReference>
<evidence type="ECO:0000256" key="6">
    <source>
        <dbReference type="ARBA" id="ARBA00022786"/>
    </source>
</evidence>
<comment type="subcellular location">
    <subcellularLocation>
        <location evidence="1">Endoplasmic reticulum membrane</location>
    </subcellularLocation>
</comment>
<sequence>MASKSAHKRLTKEYRAIQANPPPFIVAKASEQNILEWHYVITGPPETPYEGGQYHGTLSFPTEYPFKPPAIRMTTPNGRFQVNTRLCLSMSDYHPDTWNPGWSVSTILTGLLSFMTGDEPTTGAIVTSLATKENLALASRQFNVNQNPRFVKEFPELVQQNLADIKNGTVFVRKEKPKPVLKKEEPRVSTEKILDPEEKLRAQLLAKSVSQEEEGWSVSTVVMILLVVAVAICGAKLYR</sequence>
<proteinExistence type="predicted"/>
<feature type="transmembrane region" description="Helical" evidence="15">
    <location>
        <begin position="216"/>
        <end position="238"/>
    </location>
</feature>
<dbReference type="FunFam" id="3.10.110.10:FF:000023">
    <property type="entry name" value="Ubiquitin-conjugating enzyme E2 J2"/>
    <property type="match status" value="1"/>
</dbReference>
<evidence type="ECO:0000256" key="12">
    <source>
        <dbReference type="ARBA" id="ARBA00041570"/>
    </source>
</evidence>
<feature type="domain" description="UBC core" evidence="16">
    <location>
        <begin position="5"/>
        <end position="163"/>
    </location>
</feature>
<dbReference type="STRING" id="1382522.W6MUS7"/>
<dbReference type="RefSeq" id="XP_022457896.1">
    <property type="nucleotide sequence ID" value="XM_022604079.1"/>
</dbReference>
<reference evidence="17" key="1">
    <citation type="submission" date="2013-12" db="EMBL/GenBank/DDBJ databases">
        <authorList>
            <person name="Genoscope - CEA"/>
        </authorList>
    </citation>
    <scope>NUCLEOTIDE SEQUENCE</scope>
    <source>
        <strain evidence="17">CBS 1993</strain>
    </source>
</reference>
<gene>
    <name evidence="17" type="ORF">KUCA_T00001856001</name>
</gene>
<dbReference type="EC" id="2.3.2.23" evidence="2"/>
<dbReference type="GO" id="GO:0006513">
    <property type="term" value="P:protein monoubiquitination"/>
    <property type="evidence" value="ECO:0007669"/>
    <property type="project" value="EnsemblFungi"/>
</dbReference>
<dbReference type="GO" id="GO:0000209">
    <property type="term" value="P:protein polyubiquitination"/>
    <property type="evidence" value="ECO:0007669"/>
    <property type="project" value="EnsemblFungi"/>
</dbReference>
<dbReference type="InterPro" id="IPR016135">
    <property type="entry name" value="UBQ-conjugating_enzyme/RWD"/>
</dbReference>
<evidence type="ECO:0000256" key="15">
    <source>
        <dbReference type="SAM" id="Phobius"/>
    </source>
</evidence>
<dbReference type="OrthoDB" id="1158011at2759"/>
<dbReference type="GO" id="GO:0036503">
    <property type="term" value="P:ERAD pathway"/>
    <property type="evidence" value="ECO:0007669"/>
    <property type="project" value="EnsemblFungi"/>
</dbReference>
<dbReference type="GO" id="GO:0061631">
    <property type="term" value="F:ubiquitin conjugating enzyme activity"/>
    <property type="evidence" value="ECO:0007669"/>
    <property type="project" value="UniProtKB-EC"/>
</dbReference>
<evidence type="ECO:0000256" key="14">
    <source>
        <dbReference type="ARBA" id="ARBA00042191"/>
    </source>
</evidence>
<dbReference type="GeneID" id="34519284"/>
<dbReference type="InterPro" id="IPR050113">
    <property type="entry name" value="Ub_conjugating_enzyme"/>
</dbReference>
<evidence type="ECO:0000256" key="3">
    <source>
        <dbReference type="ARBA" id="ARBA00022679"/>
    </source>
</evidence>
<dbReference type="PANTHER" id="PTHR24067">
    <property type="entry name" value="UBIQUITIN-CONJUGATING ENZYME E2"/>
    <property type="match status" value="1"/>
</dbReference>
<keyword evidence="3" id="KW-0808">Transferase</keyword>
<keyword evidence="4 15" id="KW-0812">Transmembrane</keyword>
<evidence type="ECO:0000256" key="9">
    <source>
        <dbReference type="ARBA" id="ARBA00022989"/>
    </source>
</evidence>
<keyword evidence="18" id="KW-1185">Reference proteome</keyword>
<dbReference type="SMART" id="SM00212">
    <property type="entry name" value="UBCc"/>
    <property type="match status" value="1"/>
</dbReference>
<keyword evidence="8" id="KW-0067">ATP-binding</keyword>
<dbReference type="InterPro" id="IPR000608">
    <property type="entry name" value="UBC"/>
</dbReference>
<dbReference type="PROSITE" id="PS50127">
    <property type="entry name" value="UBC_2"/>
    <property type="match status" value="1"/>
</dbReference>
<dbReference type="HOGENOM" id="CLU_041481_1_0_1"/>
<evidence type="ECO:0000256" key="13">
    <source>
        <dbReference type="ARBA" id="ARBA00042181"/>
    </source>
</evidence>
<evidence type="ECO:0000256" key="8">
    <source>
        <dbReference type="ARBA" id="ARBA00022840"/>
    </source>
</evidence>
<evidence type="ECO:0000256" key="11">
    <source>
        <dbReference type="ARBA" id="ARBA00039885"/>
    </source>
</evidence>
<dbReference type="AlphaFoldDB" id="W6MUS7"/>
<keyword evidence="7" id="KW-0256">Endoplasmic reticulum</keyword>
<name>W6MUS7_9ASCO</name>
<dbReference type="SUPFAM" id="SSF54495">
    <property type="entry name" value="UBC-like"/>
    <property type="match status" value="1"/>
</dbReference>
<keyword evidence="10 15" id="KW-0472">Membrane</keyword>
<organism evidence="17 18">
    <name type="scientific">Kuraishia capsulata CBS 1993</name>
    <dbReference type="NCBI Taxonomy" id="1382522"/>
    <lineage>
        <taxon>Eukaryota</taxon>
        <taxon>Fungi</taxon>
        <taxon>Dikarya</taxon>
        <taxon>Ascomycota</taxon>
        <taxon>Saccharomycotina</taxon>
        <taxon>Pichiomycetes</taxon>
        <taxon>Pichiales</taxon>
        <taxon>Pichiaceae</taxon>
        <taxon>Kuraishia</taxon>
    </lineage>
</organism>
<evidence type="ECO:0000259" key="16">
    <source>
        <dbReference type="PROSITE" id="PS50127"/>
    </source>
</evidence>
<dbReference type="Proteomes" id="UP000019384">
    <property type="component" value="Unassembled WGS sequence"/>
</dbReference>
<evidence type="ECO:0000256" key="10">
    <source>
        <dbReference type="ARBA" id="ARBA00023136"/>
    </source>
</evidence>
<evidence type="ECO:0000256" key="7">
    <source>
        <dbReference type="ARBA" id="ARBA00022824"/>
    </source>
</evidence>
<protein>
    <recommendedName>
        <fullName evidence="11">Ubiquitin-conjugating enzyme E2 6</fullName>
        <ecNumber evidence="2">2.3.2.23</ecNumber>
    </recommendedName>
    <alternativeName>
        <fullName evidence="13">E2 ubiquitin-conjugating enzyme 6</fullName>
    </alternativeName>
    <alternativeName>
        <fullName evidence="14">Ubiquitin carrier protein UBC6</fullName>
    </alternativeName>
    <alternativeName>
        <fullName evidence="12">Ubiquitin-protein ligase UBC6</fullName>
    </alternativeName>
</protein>